<dbReference type="AlphaFoldDB" id="A0A179UAW0"/>
<feature type="non-terminal residue" evidence="2">
    <location>
        <position position="1"/>
    </location>
</feature>
<dbReference type="VEuPathDB" id="FungiDB:BDBG_16213"/>
<dbReference type="RefSeq" id="XP_031576096.1">
    <property type="nucleotide sequence ID" value="XM_031724209.1"/>
</dbReference>
<feature type="transmembrane region" description="Helical" evidence="1">
    <location>
        <begin position="143"/>
        <end position="162"/>
    </location>
</feature>
<keyword evidence="1" id="KW-0812">Transmembrane</keyword>
<keyword evidence="1" id="KW-0472">Membrane</keyword>
<feature type="transmembrane region" description="Helical" evidence="1">
    <location>
        <begin position="219"/>
        <end position="236"/>
    </location>
</feature>
<evidence type="ECO:0000313" key="3">
    <source>
        <dbReference type="Proteomes" id="UP000002038"/>
    </source>
</evidence>
<proteinExistence type="predicted"/>
<dbReference type="KEGG" id="bgh:BDBG_16213"/>
<sequence length="266" mass="30686">CSRSCDLFLIQLASHIHSHKETFTILYHSFTNFSHSLIIFFIIIIIEYHHHLIQDYYLFFCSISSIYLSITLYMFLMIISHSHNKYHHSAHTEQFISSKYNMLIFVFIYIESSCVDRSVSANNSKLNIESLIKNLKNMIMKKLSILYMTESLTFLSTSSATASQSSTSASVSDSPASAISVFMTLTLATSAPSDFTVSAFIISSFYFKKMLYRLNKSCLLSFSFHLFFLTLIFLFLKKIIMSFTVHKVIIFTDTKKLFTTVKFNIM</sequence>
<feature type="non-terminal residue" evidence="2">
    <location>
        <position position="266"/>
    </location>
</feature>
<feature type="transmembrane region" description="Helical" evidence="1">
    <location>
        <begin position="182"/>
        <end position="207"/>
    </location>
</feature>
<keyword evidence="1" id="KW-1133">Transmembrane helix</keyword>
<organism evidence="2 3">
    <name type="scientific">Blastomyces gilchristii (strain SLH14081)</name>
    <name type="common">Blastomyces dermatitidis</name>
    <dbReference type="NCBI Taxonomy" id="559298"/>
    <lineage>
        <taxon>Eukaryota</taxon>
        <taxon>Fungi</taxon>
        <taxon>Dikarya</taxon>
        <taxon>Ascomycota</taxon>
        <taxon>Pezizomycotina</taxon>
        <taxon>Eurotiomycetes</taxon>
        <taxon>Eurotiomycetidae</taxon>
        <taxon>Onygenales</taxon>
        <taxon>Ajellomycetaceae</taxon>
        <taxon>Blastomyces</taxon>
    </lineage>
</organism>
<dbReference type="Proteomes" id="UP000002038">
    <property type="component" value="Unassembled WGS sequence"/>
</dbReference>
<gene>
    <name evidence="2" type="ORF">BDBG_16213</name>
</gene>
<feature type="transmembrane region" description="Helical" evidence="1">
    <location>
        <begin position="25"/>
        <end position="45"/>
    </location>
</feature>
<feature type="transmembrane region" description="Helical" evidence="1">
    <location>
        <begin position="57"/>
        <end position="79"/>
    </location>
</feature>
<name>A0A179UAW0_BLAGS</name>
<accession>A0A179UAW0</accession>
<reference evidence="3" key="1">
    <citation type="journal article" date="2015" name="PLoS Genet.">
        <title>The dynamic genome and transcriptome of the human fungal pathogen Blastomyces and close relative Emmonsia.</title>
        <authorList>
            <person name="Munoz J.F."/>
            <person name="Gauthier G.M."/>
            <person name="Desjardins C.A."/>
            <person name="Gallo J.E."/>
            <person name="Holder J."/>
            <person name="Sullivan T.D."/>
            <person name="Marty A.J."/>
            <person name="Carmen J.C."/>
            <person name="Chen Z."/>
            <person name="Ding L."/>
            <person name="Gujja S."/>
            <person name="Magrini V."/>
            <person name="Misas E."/>
            <person name="Mitreva M."/>
            <person name="Priest M."/>
            <person name="Saif S."/>
            <person name="Whiston E.A."/>
            <person name="Young S."/>
            <person name="Zeng Q."/>
            <person name="Goldman W.E."/>
            <person name="Mardis E.R."/>
            <person name="Taylor J.W."/>
            <person name="McEwen J.G."/>
            <person name="Clay O.K."/>
            <person name="Klein B.S."/>
            <person name="Cuomo C.A."/>
        </authorList>
    </citation>
    <scope>NUCLEOTIDE SEQUENCE [LARGE SCALE GENOMIC DNA]</scope>
    <source>
        <strain evidence="3">SLH14081</strain>
    </source>
</reference>
<keyword evidence="3" id="KW-1185">Reference proteome</keyword>
<dbReference type="GeneID" id="42528408"/>
<dbReference type="EMBL" id="GG657448">
    <property type="protein sequence ID" value="OAT04297.1"/>
    <property type="molecule type" value="Genomic_DNA"/>
</dbReference>
<protein>
    <submittedName>
        <fullName evidence="2">Uncharacterized protein</fullName>
    </submittedName>
</protein>
<evidence type="ECO:0000313" key="2">
    <source>
        <dbReference type="EMBL" id="OAT04297.1"/>
    </source>
</evidence>
<evidence type="ECO:0000256" key="1">
    <source>
        <dbReference type="SAM" id="Phobius"/>
    </source>
</evidence>